<dbReference type="HOGENOM" id="CLU_1667026_0_0_5"/>
<dbReference type="EMBL" id="CP006912">
    <property type="protein sequence ID" value="AHB49785.1"/>
    <property type="molecule type" value="Genomic_DNA"/>
</dbReference>
<evidence type="ECO:0000313" key="1">
    <source>
        <dbReference type="EMBL" id="AHB49785.1"/>
    </source>
</evidence>
<gene>
    <name evidence="1" type="ORF">W911_00250</name>
</gene>
<dbReference type="RefSeq" id="WP_023785504.1">
    <property type="nucleotide sequence ID" value="NC_022997.1"/>
</dbReference>
<dbReference type="Pfam" id="PF05119">
    <property type="entry name" value="Terminase_4"/>
    <property type="match status" value="1"/>
</dbReference>
<proteinExistence type="predicted"/>
<dbReference type="Proteomes" id="UP000018542">
    <property type="component" value="Chromosome"/>
</dbReference>
<protein>
    <recommendedName>
        <fullName evidence="3">Terminase</fullName>
    </recommendedName>
</protein>
<reference evidence="1 2" key="1">
    <citation type="journal article" date="2014" name="Genome Announc.">
        <title>Complete Genome Sequence of Hyphomicrobium nitrativorans Strain NL23, a Denitrifying Bacterium Isolated from Biofilm of a Methanol-Fed Denitrification System Treating Seawater at the Montreal Biodome.</title>
        <authorList>
            <person name="Martineau C."/>
            <person name="Villeneuve C."/>
            <person name="Mauffrey F."/>
            <person name="Villemur R."/>
        </authorList>
    </citation>
    <scope>NUCLEOTIDE SEQUENCE [LARGE SCALE GENOMIC DNA]</scope>
    <source>
        <strain evidence="1">NL23</strain>
    </source>
</reference>
<organism evidence="1 2">
    <name type="scientific">Hyphomicrobium nitrativorans NL23</name>
    <dbReference type="NCBI Taxonomy" id="1029756"/>
    <lineage>
        <taxon>Bacteria</taxon>
        <taxon>Pseudomonadati</taxon>
        <taxon>Pseudomonadota</taxon>
        <taxon>Alphaproteobacteria</taxon>
        <taxon>Hyphomicrobiales</taxon>
        <taxon>Hyphomicrobiaceae</taxon>
        <taxon>Hyphomicrobium</taxon>
    </lineage>
</organism>
<dbReference type="STRING" id="1029756.W911_00250"/>
<evidence type="ECO:0008006" key="3">
    <source>
        <dbReference type="Google" id="ProtNLM"/>
    </source>
</evidence>
<accession>V5SIB1</accession>
<keyword evidence="2" id="KW-1185">Reference proteome</keyword>
<dbReference type="KEGG" id="hni:W911_00250"/>
<sequence>MAKVGRKPKSNVIRLLEGNPGKRPIADDEIIVDLPPQKPPVVAANPVASAEWDRVLSIMPPGLISAAHEGVLAAHALAWGMLCTSQEAIADLGITVETARGRTSNPAVKTWKIAVDTLHRTAGLLGLHPGARLNVPKRGETPFGGRFAGLLGGLPRKN</sequence>
<name>V5SIB1_9HYPH</name>
<dbReference type="OrthoDB" id="6010489at2"/>
<evidence type="ECO:0000313" key="2">
    <source>
        <dbReference type="Proteomes" id="UP000018542"/>
    </source>
</evidence>
<dbReference type="AlphaFoldDB" id="V5SIB1"/>
<dbReference type="PATRIC" id="fig|1029756.8.peg.55"/>
<dbReference type="InterPro" id="IPR006448">
    <property type="entry name" value="Phage_term_ssu_P27"/>
</dbReference>